<keyword evidence="2" id="KW-1185">Reference proteome</keyword>
<dbReference type="EMBL" id="CP007139">
    <property type="protein sequence ID" value="AIE87337.1"/>
    <property type="molecule type" value="Genomic_DNA"/>
</dbReference>
<protein>
    <submittedName>
        <fullName evidence="1">Uncharacterized protein</fullName>
    </submittedName>
</protein>
<accession>A0A068NVD6</accession>
<reference evidence="1 2" key="1">
    <citation type="journal article" date="2014" name="PLoS ONE">
        <title>The first complete genome sequence of the class fimbriimonadia in the phylum armatimonadetes.</title>
        <authorList>
            <person name="Hu Z.Y."/>
            <person name="Wang Y.Z."/>
            <person name="Im W.T."/>
            <person name="Wang S.Y."/>
            <person name="Zhao G.P."/>
            <person name="Zheng H.J."/>
            <person name="Quan Z.X."/>
        </authorList>
    </citation>
    <scope>NUCLEOTIDE SEQUENCE [LARGE SCALE GENOMIC DNA]</scope>
    <source>
        <strain evidence="1">Gsoil 348</strain>
    </source>
</reference>
<evidence type="ECO:0000313" key="2">
    <source>
        <dbReference type="Proteomes" id="UP000027982"/>
    </source>
</evidence>
<dbReference type="Proteomes" id="UP000027982">
    <property type="component" value="Chromosome"/>
</dbReference>
<sequence>MEQLNPGYHPMIRFGSWEITRFNRSTTYMFLTPDMVQQGQFQANGNRYFFRAVMANELENADKDKLIADMDGGTARGFNEAYARSMSNFEGNYDRSTNTLTISYPVKGMLRTFQLHPTNQGDDRLPMAASGAERGLVGLWQAPEPFPDKLDARTRTKVQEEGLQMFFQEASASDGAQFAVIDLRPDHSFRDHSTIGSWQRNGSTLTMFAKGKRLDLQISGDGSKLLSRGKAVYVR</sequence>
<dbReference type="KEGG" id="fgi:OP10G_3969"/>
<evidence type="ECO:0000313" key="1">
    <source>
        <dbReference type="EMBL" id="AIE87337.1"/>
    </source>
</evidence>
<proteinExistence type="predicted"/>
<name>A0A068NVD6_FIMGI</name>
<dbReference type="AlphaFoldDB" id="A0A068NVD6"/>
<organism evidence="1 2">
    <name type="scientific">Fimbriimonas ginsengisoli Gsoil 348</name>
    <dbReference type="NCBI Taxonomy" id="661478"/>
    <lineage>
        <taxon>Bacteria</taxon>
        <taxon>Bacillati</taxon>
        <taxon>Armatimonadota</taxon>
        <taxon>Fimbriimonadia</taxon>
        <taxon>Fimbriimonadales</taxon>
        <taxon>Fimbriimonadaceae</taxon>
        <taxon>Fimbriimonas</taxon>
    </lineage>
</organism>
<dbReference type="HOGENOM" id="CLU_1178802_0_0_0"/>
<gene>
    <name evidence="1" type="ORF">OP10G_3969</name>
</gene>